<dbReference type="AlphaFoldDB" id="A0A4Y8RD26"/>
<evidence type="ECO:0000256" key="1">
    <source>
        <dbReference type="ARBA" id="ARBA00001966"/>
    </source>
</evidence>
<dbReference type="RefSeq" id="WP_134763545.1">
    <property type="nucleotide sequence ID" value="NZ_SOZD01000006.1"/>
</dbReference>
<evidence type="ECO:0000256" key="5">
    <source>
        <dbReference type="ARBA" id="ARBA00023014"/>
    </source>
</evidence>
<evidence type="ECO:0000256" key="2">
    <source>
        <dbReference type="ARBA" id="ARBA00022691"/>
    </source>
</evidence>
<evidence type="ECO:0000256" key="3">
    <source>
        <dbReference type="ARBA" id="ARBA00022723"/>
    </source>
</evidence>
<comment type="cofactor">
    <cofactor evidence="1">
        <name>[4Fe-4S] cluster</name>
        <dbReference type="ChEBI" id="CHEBI:49883"/>
    </cofactor>
</comment>
<dbReference type="PANTHER" id="PTHR11228:SF7">
    <property type="entry name" value="PQQA PEPTIDE CYCLASE"/>
    <property type="match status" value="1"/>
</dbReference>
<evidence type="ECO:0000313" key="7">
    <source>
        <dbReference type="EMBL" id="TFF19864.1"/>
    </source>
</evidence>
<keyword evidence="8" id="KW-1185">Reference proteome</keyword>
<dbReference type="CDD" id="cd01335">
    <property type="entry name" value="Radical_SAM"/>
    <property type="match status" value="1"/>
</dbReference>
<dbReference type="InterPro" id="IPR013785">
    <property type="entry name" value="Aldolase_TIM"/>
</dbReference>
<gene>
    <name evidence="7" type="primary">hxsC</name>
    <name evidence="7" type="ORF">E3C22_19560</name>
</gene>
<dbReference type="InterPro" id="IPR024032">
    <property type="entry name" value="rSAM_paired_HxsC"/>
</dbReference>
<dbReference type="OrthoDB" id="4501241at2"/>
<dbReference type="Gene3D" id="3.20.20.70">
    <property type="entry name" value="Aldolase class I"/>
    <property type="match status" value="1"/>
</dbReference>
<feature type="domain" description="Radical SAM core" evidence="6">
    <location>
        <begin position="82"/>
        <end position="302"/>
    </location>
</feature>
<keyword evidence="5" id="KW-0411">Iron-sulfur</keyword>
<sequence>MIPLRFKVDPLPVDEPIVTRLRAADAPDAGPFDAVFLGADGPVSEFDLAGFPLRLHDAPIEDVEDDVILVLPGQASAHRLIRAASPHNTLLVTERCDQLCLMCSQPPKRHHVDMFPHFREAVRLAPRDVYIGLSGGEPTLFKEDLFRFLLDAIEARPDVRFHILTNGQHFEESDVETLASIPHDRVLWGIPLYSHVPARHDEIVVKPGAFDRLMRSFAILARAGAAIELRTVVMKPNAPDLVALARLVTTRLPFISVWALMQLENIGYGRKNWNDLFLDTSAPDAFAPIAEATDLVRARGIQALLYNFPLCTVPAAYRSLAPRTISDWKQRYLDACTTCSARGACSGFFEWYPDDRGFSGVAPL</sequence>
<dbReference type="SUPFAM" id="SSF102114">
    <property type="entry name" value="Radical SAM enzymes"/>
    <property type="match status" value="1"/>
</dbReference>
<evidence type="ECO:0000256" key="4">
    <source>
        <dbReference type="ARBA" id="ARBA00023004"/>
    </source>
</evidence>
<reference evidence="7 8" key="1">
    <citation type="submission" date="2019-03" db="EMBL/GenBank/DDBJ databases">
        <title>Jiella endophytica sp. nov., a novel endophytic bacterium isolated from root of Ficus microcarpa Linn. f.</title>
        <authorList>
            <person name="Tuo L."/>
        </authorList>
    </citation>
    <scope>NUCLEOTIDE SEQUENCE [LARGE SCALE GENOMIC DNA]</scope>
    <source>
        <strain evidence="7 8">CBS5Q-3</strain>
    </source>
</reference>
<dbReference type="GO" id="GO:0046872">
    <property type="term" value="F:metal ion binding"/>
    <property type="evidence" value="ECO:0007669"/>
    <property type="project" value="UniProtKB-KW"/>
</dbReference>
<name>A0A4Y8RD26_9HYPH</name>
<dbReference type="PANTHER" id="PTHR11228">
    <property type="entry name" value="RADICAL SAM DOMAIN PROTEIN"/>
    <property type="match status" value="1"/>
</dbReference>
<organism evidence="7 8">
    <name type="scientific">Jiella endophytica</name>
    <dbReference type="NCBI Taxonomy" id="2558362"/>
    <lineage>
        <taxon>Bacteria</taxon>
        <taxon>Pseudomonadati</taxon>
        <taxon>Pseudomonadota</taxon>
        <taxon>Alphaproteobacteria</taxon>
        <taxon>Hyphomicrobiales</taxon>
        <taxon>Aurantimonadaceae</taxon>
        <taxon>Jiella</taxon>
    </lineage>
</organism>
<dbReference type="EMBL" id="SOZD01000006">
    <property type="protein sequence ID" value="TFF19864.1"/>
    <property type="molecule type" value="Genomic_DNA"/>
</dbReference>
<evidence type="ECO:0000313" key="8">
    <source>
        <dbReference type="Proteomes" id="UP000298179"/>
    </source>
</evidence>
<dbReference type="Proteomes" id="UP000298179">
    <property type="component" value="Unassembled WGS sequence"/>
</dbReference>
<dbReference type="InterPro" id="IPR050377">
    <property type="entry name" value="Radical_SAM_PqqE_MftC-like"/>
</dbReference>
<dbReference type="SFLD" id="SFLDG01103">
    <property type="entry name" value="Uncharacterised_Radical_SAM_Su"/>
    <property type="match status" value="1"/>
</dbReference>
<evidence type="ECO:0000259" key="6">
    <source>
        <dbReference type="PROSITE" id="PS51918"/>
    </source>
</evidence>
<keyword evidence="3" id="KW-0479">Metal-binding</keyword>
<keyword evidence="4" id="KW-0408">Iron</keyword>
<dbReference type="SFLD" id="SFLDG01067">
    <property type="entry name" value="SPASM/twitch_domain_containing"/>
    <property type="match status" value="1"/>
</dbReference>
<dbReference type="PROSITE" id="PS51918">
    <property type="entry name" value="RADICAL_SAM"/>
    <property type="match status" value="1"/>
</dbReference>
<protein>
    <submittedName>
        <fullName evidence="7">His-Xaa-Ser system radical SAM maturase HxsC</fullName>
    </submittedName>
</protein>
<comment type="caution">
    <text evidence="7">The sequence shown here is derived from an EMBL/GenBank/DDBJ whole genome shotgun (WGS) entry which is preliminary data.</text>
</comment>
<dbReference type="NCBIfam" id="TIGR03977">
    <property type="entry name" value="rSAM_pair_HxsC"/>
    <property type="match status" value="1"/>
</dbReference>
<dbReference type="GO" id="GO:0051536">
    <property type="term" value="F:iron-sulfur cluster binding"/>
    <property type="evidence" value="ECO:0007669"/>
    <property type="project" value="UniProtKB-KW"/>
</dbReference>
<accession>A0A4Y8RD26</accession>
<dbReference type="SFLD" id="SFLDS00029">
    <property type="entry name" value="Radical_SAM"/>
    <property type="match status" value="1"/>
</dbReference>
<dbReference type="InterPro" id="IPR058240">
    <property type="entry name" value="rSAM_sf"/>
</dbReference>
<keyword evidence="2" id="KW-0949">S-adenosyl-L-methionine</keyword>
<dbReference type="Pfam" id="PF04055">
    <property type="entry name" value="Radical_SAM"/>
    <property type="match status" value="1"/>
</dbReference>
<dbReference type="InterPro" id="IPR007197">
    <property type="entry name" value="rSAM"/>
</dbReference>
<dbReference type="GO" id="GO:0003824">
    <property type="term" value="F:catalytic activity"/>
    <property type="evidence" value="ECO:0007669"/>
    <property type="project" value="InterPro"/>
</dbReference>
<proteinExistence type="predicted"/>